<dbReference type="RefSeq" id="WP_397085725.1">
    <property type="nucleotide sequence ID" value="NZ_JBITGY010000007.1"/>
</dbReference>
<organism evidence="1 2">
    <name type="scientific">Nonomuraea typhae</name>
    <dbReference type="NCBI Taxonomy" id="2603600"/>
    <lineage>
        <taxon>Bacteria</taxon>
        <taxon>Bacillati</taxon>
        <taxon>Actinomycetota</taxon>
        <taxon>Actinomycetes</taxon>
        <taxon>Streptosporangiales</taxon>
        <taxon>Streptosporangiaceae</taxon>
        <taxon>Nonomuraea</taxon>
    </lineage>
</organism>
<comment type="caution">
    <text evidence="1">The sequence shown here is derived from an EMBL/GenBank/DDBJ whole genome shotgun (WGS) entry which is preliminary data.</text>
</comment>
<proteinExistence type="predicted"/>
<accession>A0ABW7Z191</accession>
<gene>
    <name evidence="1" type="ORF">ACIBG2_28250</name>
</gene>
<name>A0ABW7Z191_9ACTN</name>
<evidence type="ECO:0000313" key="2">
    <source>
        <dbReference type="Proteomes" id="UP001612741"/>
    </source>
</evidence>
<keyword evidence="2" id="KW-1185">Reference proteome</keyword>
<protein>
    <submittedName>
        <fullName evidence="1">Uncharacterized protein</fullName>
    </submittedName>
</protein>
<sequence>MSQAIRGTFDHGDTELRRLAEVLAELLGRTGYDSAYRRGAGMTPHEATDRLTKLCAEAGSR</sequence>
<reference evidence="1 2" key="1">
    <citation type="submission" date="2024-10" db="EMBL/GenBank/DDBJ databases">
        <title>The Natural Products Discovery Center: Release of the First 8490 Sequenced Strains for Exploring Actinobacteria Biosynthetic Diversity.</title>
        <authorList>
            <person name="Kalkreuter E."/>
            <person name="Kautsar S.A."/>
            <person name="Yang D."/>
            <person name="Bader C.D."/>
            <person name="Teijaro C.N."/>
            <person name="Fluegel L."/>
            <person name="Davis C.M."/>
            <person name="Simpson J.R."/>
            <person name="Lauterbach L."/>
            <person name="Steele A.D."/>
            <person name="Gui C."/>
            <person name="Meng S."/>
            <person name="Li G."/>
            <person name="Viehrig K."/>
            <person name="Ye F."/>
            <person name="Su P."/>
            <person name="Kiefer A.F."/>
            <person name="Nichols A."/>
            <person name="Cepeda A.J."/>
            <person name="Yan W."/>
            <person name="Fan B."/>
            <person name="Jiang Y."/>
            <person name="Adhikari A."/>
            <person name="Zheng C.-J."/>
            <person name="Schuster L."/>
            <person name="Cowan T.M."/>
            <person name="Smanski M.J."/>
            <person name="Chevrette M.G."/>
            <person name="De Carvalho L.P.S."/>
            <person name="Shen B."/>
        </authorList>
    </citation>
    <scope>NUCLEOTIDE SEQUENCE [LARGE SCALE GENOMIC DNA]</scope>
    <source>
        <strain evidence="1 2">NPDC050545</strain>
    </source>
</reference>
<evidence type="ECO:0000313" key="1">
    <source>
        <dbReference type="EMBL" id="MFI6501299.1"/>
    </source>
</evidence>
<dbReference type="EMBL" id="JBITGY010000007">
    <property type="protein sequence ID" value="MFI6501299.1"/>
    <property type="molecule type" value="Genomic_DNA"/>
</dbReference>
<dbReference type="Proteomes" id="UP001612741">
    <property type="component" value="Unassembled WGS sequence"/>
</dbReference>